<reference evidence="5" key="1">
    <citation type="journal article" date="2019" name="Int. J. Syst. Evol. Microbiol.">
        <title>The Global Catalogue of Microorganisms (GCM) 10K type strain sequencing project: providing services to taxonomists for standard genome sequencing and annotation.</title>
        <authorList>
            <consortium name="The Broad Institute Genomics Platform"/>
            <consortium name="The Broad Institute Genome Sequencing Center for Infectious Disease"/>
            <person name="Wu L."/>
            <person name="Ma J."/>
        </authorList>
    </citation>
    <scope>NUCLEOTIDE SEQUENCE [LARGE SCALE GENOMIC DNA]</scope>
    <source>
        <strain evidence="5">CCUG 58938</strain>
    </source>
</reference>
<evidence type="ECO:0000259" key="3">
    <source>
        <dbReference type="SMART" id="SM00388"/>
    </source>
</evidence>
<dbReference type="Proteomes" id="UP001597112">
    <property type="component" value="Unassembled WGS sequence"/>
</dbReference>
<dbReference type="InterPro" id="IPR036097">
    <property type="entry name" value="HisK_dim/P_sf"/>
</dbReference>
<dbReference type="InterPro" id="IPR003661">
    <property type="entry name" value="HisK_dim/P_dom"/>
</dbReference>
<dbReference type="EC" id="2.7.13.3" evidence="2"/>
<protein>
    <recommendedName>
        <fullName evidence="2">histidine kinase</fullName>
        <ecNumber evidence="2">2.7.13.3</ecNumber>
    </recommendedName>
</protein>
<accession>A0ABW3JW93</accession>
<feature type="domain" description="Signal transduction histidine kinase dimerisation/phosphoacceptor" evidence="3">
    <location>
        <begin position="139"/>
        <end position="204"/>
    </location>
</feature>
<dbReference type="RefSeq" id="WP_377574637.1">
    <property type="nucleotide sequence ID" value="NZ_JBHTKA010000001.1"/>
</dbReference>
<gene>
    <name evidence="4" type="ORF">ACFQ21_03005</name>
</gene>
<dbReference type="Gene3D" id="1.10.287.130">
    <property type="match status" value="1"/>
</dbReference>
<organism evidence="4 5">
    <name type="scientific">Ohtaekwangia kribbensis</name>
    <dbReference type="NCBI Taxonomy" id="688913"/>
    <lineage>
        <taxon>Bacteria</taxon>
        <taxon>Pseudomonadati</taxon>
        <taxon>Bacteroidota</taxon>
        <taxon>Cytophagia</taxon>
        <taxon>Cytophagales</taxon>
        <taxon>Fulvivirgaceae</taxon>
        <taxon>Ohtaekwangia</taxon>
    </lineage>
</organism>
<evidence type="ECO:0000256" key="1">
    <source>
        <dbReference type="ARBA" id="ARBA00000085"/>
    </source>
</evidence>
<dbReference type="SMART" id="SM00388">
    <property type="entry name" value="HisKA"/>
    <property type="match status" value="1"/>
</dbReference>
<comment type="caution">
    <text evidence="4">The sequence shown here is derived from an EMBL/GenBank/DDBJ whole genome shotgun (WGS) entry which is preliminary data.</text>
</comment>
<name>A0ABW3JW93_9BACT</name>
<dbReference type="SUPFAM" id="SSF47384">
    <property type="entry name" value="Homodimeric domain of signal transducing histidine kinase"/>
    <property type="match status" value="1"/>
</dbReference>
<evidence type="ECO:0000256" key="2">
    <source>
        <dbReference type="ARBA" id="ARBA00012438"/>
    </source>
</evidence>
<evidence type="ECO:0000313" key="4">
    <source>
        <dbReference type="EMBL" id="MFD0998253.1"/>
    </source>
</evidence>
<keyword evidence="5" id="KW-1185">Reference proteome</keyword>
<dbReference type="CDD" id="cd00082">
    <property type="entry name" value="HisKA"/>
    <property type="match status" value="1"/>
</dbReference>
<proteinExistence type="predicted"/>
<sequence length="368" mass="41189">MTSLTDISLSLISEEEIRQKLTSVFVESIILTNKFDIDLISNDVLDALGYALEEVQGKGISFLNYKENLQNLLLSNLNRGFFEEATATLKGRHNKPVVFSISGFYLGLVSNINGYIILKVKNLDKVKEQTRSHDSRHEDLDNFVYRAAHDLRGPLASIRGLVGVMKLRKDNAEVDTLLEMLDSCAANLDERLFKLLYLADSHEAEIPSGDLKLALLEQTLRETLALNCLLDVVNFHFTSDHAEICGVHEHLVQSLLNNILLYIISLPRKDGATINCHISKNDNGLLIQIRAAGFTVGCTIRQALLQRTSLYSELLISPNLINYYAARKIAQAMQAQVRLCFPHDDVQEIHMQIPFQTDSAVISQGAKP</sequence>
<dbReference type="EMBL" id="JBHTKA010000001">
    <property type="protein sequence ID" value="MFD0998253.1"/>
    <property type="molecule type" value="Genomic_DNA"/>
</dbReference>
<evidence type="ECO:0000313" key="5">
    <source>
        <dbReference type="Proteomes" id="UP001597112"/>
    </source>
</evidence>
<comment type="catalytic activity">
    <reaction evidence="1">
        <text>ATP + protein L-histidine = ADP + protein N-phospho-L-histidine.</text>
        <dbReference type="EC" id="2.7.13.3"/>
    </reaction>
</comment>